<evidence type="ECO:0000313" key="3">
    <source>
        <dbReference type="Proteomes" id="UP001370758"/>
    </source>
</evidence>
<comment type="caution">
    <text evidence="2">The sequence shown here is derived from an EMBL/GenBank/DDBJ whole genome shotgun (WGS) entry which is preliminary data.</text>
</comment>
<name>A0AAV9VR84_9PEZI</name>
<proteinExistence type="predicted"/>
<dbReference type="AlphaFoldDB" id="A0AAV9VR84"/>
<dbReference type="EMBL" id="JAVHJL010000012">
    <property type="protein sequence ID" value="KAK6495736.1"/>
    <property type="molecule type" value="Genomic_DNA"/>
</dbReference>
<reference evidence="2 3" key="1">
    <citation type="submission" date="2023-08" db="EMBL/GenBank/DDBJ databases">
        <authorList>
            <person name="Palmer J.M."/>
        </authorList>
    </citation>
    <scope>NUCLEOTIDE SEQUENCE [LARGE SCALE GENOMIC DNA]</scope>
    <source>
        <strain evidence="2 3">TWF481</strain>
    </source>
</reference>
<dbReference type="Proteomes" id="UP001370758">
    <property type="component" value="Unassembled WGS sequence"/>
</dbReference>
<feature type="region of interest" description="Disordered" evidence="1">
    <location>
        <begin position="134"/>
        <end position="160"/>
    </location>
</feature>
<evidence type="ECO:0000256" key="1">
    <source>
        <dbReference type="SAM" id="MobiDB-lite"/>
    </source>
</evidence>
<feature type="compositionally biased region" description="Low complexity" evidence="1">
    <location>
        <begin position="134"/>
        <end position="148"/>
    </location>
</feature>
<protein>
    <submittedName>
        <fullName evidence="2">Uncharacterized protein</fullName>
    </submittedName>
</protein>
<gene>
    <name evidence="2" type="ORF">TWF481_002783</name>
</gene>
<organism evidence="2 3">
    <name type="scientific">Arthrobotrys musiformis</name>
    <dbReference type="NCBI Taxonomy" id="47236"/>
    <lineage>
        <taxon>Eukaryota</taxon>
        <taxon>Fungi</taxon>
        <taxon>Dikarya</taxon>
        <taxon>Ascomycota</taxon>
        <taxon>Pezizomycotina</taxon>
        <taxon>Orbiliomycetes</taxon>
        <taxon>Orbiliales</taxon>
        <taxon>Orbiliaceae</taxon>
        <taxon>Arthrobotrys</taxon>
    </lineage>
</organism>
<evidence type="ECO:0000313" key="2">
    <source>
        <dbReference type="EMBL" id="KAK6495736.1"/>
    </source>
</evidence>
<accession>A0AAV9VR84</accession>
<sequence>MTNRIRQNQLVDRIVKALAILIAQINGPELSYFEQQLQPLQPRLQHIGIHINFGSQQSQTRPRRHVHEHGFNPINRHPEENRLVQRPRFQANSSVPGYIEEDDTNTNVNETGTHLPIRVDANIGAPALVSQISAAPSEPSVSAPESSPITPAEQHNTSSSLPTRKVMRDMPLLARVVARILRYTDKPQVPTGDAVSIEYATNFQSQIEAELRIDMSLQGSSLQKLTRLRRLGRSYFSEIELMRQRRPRENEHAIKMALIRSLSQRLRGSVRLFRRLCKEIEIVDMISKAYSQKVNEINEIVLLAISTECYAMSLPNAEECMDKVKWFTPWLTSITSPSESMAAGFRIPEGLLTDPSATLSAPPEALALEHIPQNSALWDSLDERYLVISGDGVFSLCALDAKTIIGEIHKNNKLGLIRESPEGNCRRFHSDGKALLIAIVDIHEISELLIKQD</sequence>
<keyword evidence="3" id="KW-1185">Reference proteome</keyword>